<name>A0A0G4K5A4_9SPIR</name>
<proteinExistence type="predicted"/>
<dbReference type="Proteomes" id="UP000043763">
    <property type="component" value="Unassembled WGS sequence"/>
</dbReference>
<keyword evidence="1" id="KW-0732">Signal</keyword>
<feature type="signal peptide" evidence="1">
    <location>
        <begin position="1"/>
        <end position="21"/>
    </location>
</feature>
<dbReference type="EMBL" id="CVLB01000001">
    <property type="protein sequence ID" value="CRF32381.1"/>
    <property type="molecule type" value="Genomic_DNA"/>
</dbReference>
<evidence type="ECO:0000313" key="3">
    <source>
        <dbReference type="Proteomes" id="UP000043763"/>
    </source>
</evidence>
<protein>
    <recommendedName>
        <fullName evidence="4">Lipoprotein</fullName>
    </recommendedName>
</protein>
<dbReference type="OrthoDB" id="307083at2"/>
<accession>A0A0G4K5A4</accession>
<evidence type="ECO:0000256" key="1">
    <source>
        <dbReference type="SAM" id="SignalP"/>
    </source>
</evidence>
<feature type="chain" id="PRO_5005194582" description="Lipoprotein" evidence="1">
    <location>
        <begin position="22"/>
        <end position="202"/>
    </location>
</feature>
<dbReference type="PROSITE" id="PS51257">
    <property type="entry name" value="PROKAR_LIPOPROTEIN"/>
    <property type="match status" value="1"/>
</dbReference>
<reference evidence="3" key="1">
    <citation type="submission" date="2015-04" db="EMBL/GenBank/DDBJ databases">
        <authorList>
            <person name="Mushtaq Mamoona"/>
        </authorList>
    </citation>
    <scope>NUCLEOTIDE SEQUENCE [LARGE SCALE GENOMIC DNA]</scope>
    <source>
        <strain evidence="3">AN4859/03</strain>
    </source>
</reference>
<gene>
    <name evidence="2" type="ORF">BRSU_0755</name>
</gene>
<evidence type="ECO:0000313" key="2">
    <source>
        <dbReference type="EMBL" id="CRF32381.1"/>
    </source>
</evidence>
<dbReference type="AlphaFoldDB" id="A0A0G4K5A4"/>
<keyword evidence="3" id="KW-1185">Reference proteome</keyword>
<dbReference type="RefSeq" id="WP_048593853.1">
    <property type="nucleotide sequence ID" value="NZ_CVLB01000001.1"/>
</dbReference>
<evidence type="ECO:0008006" key="4">
    <source>
        <dbReference type="Google" id="ProtNLM"/>
    </source>
</evidence>
<organism evidence="2 3">
    <name type="scientific">Brachyspira suanatina</name>
    <dbReference type="NCBI Taxonomy" id="381802"/>
    <lineage>
        <taxon>Bacteria</taxon>
        <taxon>Pseudomonadati</taxon>
        <taxon>Spirochaetota</taxon>
        <taxon>Spirochaetia</taxon>
        <taxon>Brachyspirales</taxon>
        <taxon>Brachyspiraceae</taxon>
        <taxon>Brachyspira</taxon>
    </lineage>
</organism>
<sequence>MKNIILSIFLCLFFVSCLDYTQYVTVDGNKNVTVVAIVTVSKSLIELAAYSEGYEEGVPDYYYEDILRDMESEARDSYPRNFKFKHINNDNEIGLYVNGVLKESDITEDDNSLLPVRNGNKFLFTPFKDSENTSEYKEYESMYSSMKMKLIVSKSYIPTVSSCYLSSYDDVKDVNVYDLRDAFLIEIPIFSGMNNPVLYIEL</sequence>